<keyword evidence="1" id="KW-1133">Transmembrane helix</keyword>
<evidence type="ECO:0000313" key="3">
    <source>
        <dbReference type="Proteomes" id="UP000179734"/>
    </source>
</evidence>
<protein>
    <submittedName>
        <fullName evidence="2">Uncharacterized protein</fullName>
    </submittedName>
</protein>
<feature type="transmembrane region" description="Helical" evidence="1">
    <location>
        <begin position="24"/>
        <end position="49"/>
    </location>
</feature>
<evidence type="ECO:0000256" key="1">
    <source>
        <dbReference type="SAM" id="Phobius"/>
    </source>
</evidence>
<dbReference type="AlphaFoldDB" id="A0A1S1NIJ8"/>
<keyword evidence="3" id="KW-1185">Reference proteome</keyword>
<reference evidence="2 3" key="1">
    <citation type="submission" date="2016-10" db="EMBL/GenBank/DDBJ databases">
        <title>Genome sequence of Mycobacterium talmonii.</title>
        <authorList>
            <person name="Greninger A.L."/>
            <person name="Elliott B."/>
            <person name="Vasireddy S."/>
            <person name="Vasireddy R."/>
        </authorList>
    </citation>
    <scope>NUCLEOTIDE SEQUENCE [LARGE SCALE GENOMIC DNA]</scope>
    <source>
        <strain evidence="3">NE-TNMC-100812</strain>
    </source>
</reference>
<gene>
    <name evidence="2" type="ORF">BKN37_13770</name>
</gene>
<name>A0A1S1NIJ8_9MYCO</name>
<accession>A0A1S1NIJ8</accession>
<dbReference type="Proteomes" id="UP000179734">
    <property type="component" value="Unassembled WGS sequence"/>
</dbReference>
<keyword evidence="1" id="KW-0812">Transmembrane</keyword>
<dbReference type="EMBL" id="MLQM01000067">
    <property type="protein sequence ID" value="OHV03677.1"/>
    <property type="molecule type" value="Genomic_DNA"/>
</dbReference>
<proteinExistence type="predicted"/>
<keyword evidence="1" id="KW-0472">Membrane</keyword>
<sequence length="62" mass="6452">MALVRIIDLVVRVIRYLATPEARFLRAGLVTVAVCGALIGAAGVIWLLAQLPALLGTVPAGQ</sequence>
<evidence type="ECO:0000313" key="2">
    <source>
        <dbReference type="EMBL" id="OHV03677.1"/>
    </source>
</evidence>
<comment type="caution">
    <text evidence="2">The sequence shown here is derived from an EMBL/GenBank/DDBJ whole genome shotgun (WGS) entry which is preliminary data.</text>
</comment>
<organism evidence="2 3">
    <name type="scientific">Mycobacterium talmoniae</name>
    <dbReference type="NCBI Taxonomy" id="1858794"/>
    <lineage>
        <taxon>Bacteria</taxon>
        <taxon>Bacillati</taxon>
        <taxon>Actinomycetota</taxon>
        <taxon>Actinomycetes</taxon>
        <taxon>Mycobacteriales</taxon>
        <taxon>Mycobacteriaceae</taxon>
        <taxon>Mycobacterium</taxon>
    </lineage>
</organism>